<dbReference type="EMBL" id="CAXAMN010026694">
    <property type="protein sequence ID" value="CAK9105141.1"/>
    <property type="molecule type" value="Genomic_DNA"/>
</dbReference>
<reference evidence="1 2" key="1">
    <citation type="submission" date="2024-02" db="EMBL/GenBank/DDBJ databases">
        <authorList>
            <person name="Chen Y."/>
            <person name="Shah S."/>
            <person name="Dougan E. K."/>
            <person name="Thang M."/>
            <person name="Chan C."/>
        </authorList>
    </citation>
    <scope>NUCLEOTIDE SEQUENCE [LARGE SCALE GENOMIC DNA]</scope>
</reference>
<keyword evidence="2" id="KW-1185">Reference proteome</keyword>
<gene>
    <name evidence="1" type="ORF">CCMP2556_LOCUS49228</name>
</gene>
<comment type="caution">
    <text evidence="1">The sequence shown here is derived from an EMBL/GenBank/DDBJ whole genome shotgun (WGS) entry which is preliminary data.</text>
</comment>
<name>A0ABP0RZ85_9DINO</name>
<accession>A0ABP0RZ85</accession>
<protein>
    <submittedName>
        <fullName evidence="1">Uncharacterized protein</fullName>
    </submittedName>
</protein>
<proteinExistence type="predicted"/>
<dbReference type="Proteomes" id="UP001642484">
    <property type="component" value="Unassembled WGS sequence"/>
</dbReference>
<evidence type="ECO:0000313" key="1">
    <source>
        <dbReference type="EMBL" id="CAK9105141.1"/>
    </source>
</evidence>
<evidence type="ECO:0000313" key="2">
    <source>
        <dbReference type="Proteomes" id="UP001642484"/>
    </source>
</evidence>
<organism evidence="1 2">
    <name type="scientific">Durusdinium trenchii</name>
    <dbReference type="NCBI Taxonomy" id="1381693"/>
    <lineage>
        <taxon>Eukaryota</taxon>
        <taxon>Sar</taxon>
        <taxon>Alveolata</taxon>
        <taxon>Dinophyceae</taxon>
        <taxon>Suessiales</taxon>
        <taxon>Symbiodiniaceae</taxon>
        <taxon>Durusdinium</taxon>
    </lineage>
</organism>
<sequence length="206" mass="22195">MSGAQRIDRIPLEAPWDRLDFQDQQAIEAYCTDLERIMAMSNDGQAFAEHVAAMDHRFQEAWFAAKFGDANADPMQAFRQPPTAGVVHPQRAAGRNGSGSSISAGLGSEILQRHASLLDGRFVRSAAAPPREAAGAGAFSRNLASAAGPSRYVSSQAPSPRIARQDAFRRCSYCGASAPEAFCGQCGSHAEAADWRQPWPRPPPRI</sequence>